<evidence type="ECO:0000313" key="1">
    <source>
        <dbReference type="EMBL" id="KKS71260.1"/>
    </source>
</evidence>
<dbReference type="EMBL" id="LCEK01000033">
    <property type="protein sequence ID" value="KKS71260.1"/>
    <property type="molecule type" value="Genomic_DNA"/>
</dbReference>
<proteinExistence type="predicted"/>
<sequence>MNETRCLAAQKFEHTLQPISWLVRGDVYVPFRAFQRVWAM</sequence>
<comment type="caution">
    <text evidence="1">The sequence shown here is derived from an EMBL/GenBank/DDBJ whole genome shotgun (WGS) entry which is preliminary data.</text>
</comment>
<protein>
    <submittedName>
        <fullName evidence="1">Uncharacterized protein</fullName>
    </submittedName>
</protein>
<reference evidence="1 2" key="1">
    <citation type="journal article" date="2015" name="Nature">
        <title>rRNA introns, odd ribosomes, and small enigmatic genomes across a large radiation of phyla.</title>
        <authorList>
            <person name="Brown C.T."/>
            <person name="Hug L.A."/>
            <person name="Thomas B.C."/>
            <person name="Sharon I."/>
            <person name="Castelle C.J."/>
            <person name="Singh A."/>
            <person name="Wilkins M.J."/>
            <person name="Williams K.H."/>
            <person name="Banfield J.F."/>
        </authorList>
    </citation>
    <scope>NUCLEOTIDE SEQUENCE [LARGE SCALE GENOMIC DNA]</scope>
</reference>
<organism evidence="1 2">
    <name type="scientific">Candidatus Magasanikbacteria bacterium GW2011_GWE2_42_7</name>
    <dbReference type="NCBI Taxonomy" id="1619052"/>
    <lineage>
        <taxon>Bacteria</taxon>
        <taxon>Candidatus Magasanikiibacteriota</taxon>
    </lineage>
</organism>
<gene>
    <name evidence="1" type="ORF">UV42_C0033G0016</name>
</gene>
<accession>A0A0G1BD14</accession>
<name>A0A0G1BD14_9BACT</name>
<dbReference type="AlphaFoldDB" id="A0A0G1BD14"/>
<evidence type="ECO:0000313" key="2">
    <source>
        <dbReference type="Proteomes" id="UP000033867"/>
    </source>
</evidence>
<dbReference type="Proteomes" id="UP000033867">
    <property type="component" value="Unassembled WGS sequence"/>
</dbReference>